<feature type="non-terminal residue" evidence="1">
    <location>
        <position position="1"/>
    </location>
</feature>
<evidence type="ECO:0008006" key="3">
    <source>
        <dbReference type="Google" id="ProtNLM"/>
    </source>
</evidence>
<gene>
    <name evidence="1" type="ORF">Vretimale_5474</name>
</gene>
<comment type="caution">
    <text evidence="1">The sequence shown here is derived from an EMBL/GenBank/DDBJ whole genome shotgun (WGS) entry which is preliminary data.</text>
</comment>
<evidence type="ECO:0000313" key="1">
    <source>
        <dbReference type="EMBL" id="GIM00332.1"/>
    </source>
</evidence>
<sequence length="229" mass="25587">DQTLVLPAEVVAQQIFDPVIDRIITLMRDVMDDGRRLGNTCTKVLLAGGFARSRHLQSRVREALGPDIPLLVPEDPGAAVVTGAVIYGVLPYMVTARRCRVSYGINTTHSWTGDDALHAAANGYPEKFWHSEDNEYYASGVYKRFVDRGQLVQVNEVVKHTVLPLYDDSTSVNIALYSTTDNTARYTNSPGMDRHARILLELPRISSMPRSRHDRKLEALYYSNPRAGV</sequence>
<name>A0A8J4G5C4_9CHLO</name>
<dbReference type="PANTHER" id="PTHR14187:SF5">
    <property type="entry name" value="HEAT SHOCK 70 KDA PROTEIN 12A"/>
    <property type="match status" value="1"/>
</dbReference>
<dbReference type="Proteomes" id="UP000722791">
    <property type="component" value="Unassembled WGS sequence"/>
</dbReference>
<dbReference type="EMBL" id="BNCQ01000007">
    <property type="protein sequence ID" value="GIM00332.1"/>
    <property type="molecule type" value="Genomic_DNA"/>
</dbReference>
<dbReference type="SUPFAM" id="SSF53067">
    <property type="entry name" value="Actin-like ATPase domain"/>
    <property type="match status" value="1"/>
</dbReference>
<dbReference type="AlphaFoldDB" id="A0A8J4G5C4"/>
<reference evidence="1" key="1">
    <citation type="journal article" date="2021" name="Proc. Natl. Acad. Sci. U.S.A.">
        <title>Three genomes in the algal genus Volvox reveal the fate of a haploid sex-determining region after a transition to homothallism.</title>
        <authorList>
            <person name="Yamamoto K."/>
            <person name="Hamaji T."/>
            <person name="Kawai-Toyooka H."/>
            <person name="Matsuzaki R."/>
            <person name="Takahashi F."/>
            <person name="Nishimura Y."/>
            <person name="Kawachi M."/>
            <person name="Noguchi H."/>
            <person name="Minakuchi Y."/>
            <person name="Umen J.G."/>
            <person name="Toyoda A."/>
            <person name="Nozaki H."/>
        </authorList>
    </citation>
    <scope>NUCLEOTIDE SEQUENCE</scope>
    <source>
        <strain evidence="1">NIES-3785</strain>
    </source>
</reference>
<protein>
    <recommendedName>
        <fullName evidence="3">Hsp70 family protein</fullName>
    </recommendedName>
</protein>
<dbReference type="PANTHER" id="PTHR14187">
    <property type="entry name" value="ALPHA KINASE/ELONGATION FACTOR 2 KINASE"/>
    <property type="match status" value="1"/>
</dbReference>
<proteinExistence type="predicted"/>
<dbReference type="Gene3D" id="3.30.420.40">
    <property type="match status" value="2"/>
</dbReference>
<organism evidence="1 2">
    <name type="scientific">Volvox reticuliferus</name>
    <dbReference type="NCBI Taxonomy" id="1737510"/>
    <lineage>
        <taxon>Eukaryota</taxon>
        <taxon>Viridiplantae</taxon>
        <taxon>Chlorophyta</taxon>
        <taxon>core chlorophytes</taxon>
        <taxon>Chlorophyceae</taxon>
        <taxon>CS clade</taxon>
        <taxon>Chlamydomonadales</taxon>
        <taxon>Volvocaceae</taxon>
        <taxon>Volvox</taxon>
    </lineage>
</organism>
<accession>A0A8J4G5C4</accession>
<evidence type="ECO:0000313" key="2">
    <source>
        <dbReference type="Proteomes" id="UP000722791"/>
    </source>
</evidence>
<dbReference type="InterPro" id="IPR043129">
    <property type="entry name" value="ATPase_NBD"/>
</dbReference>